<organism evidence="2 3">
    <name type="scientific">Heminiphilus faecis</name>
    <dbReference type="NCBI Taxonomy" id="2601703"/>
    <lineage>
        <taxon>Bacteria</taxon>
        <taxon>Pseudomonadati</taxon>
        <taxon>Bacteroidota</taxon>
        <taxon>Bacteroidia</taxon>
        <taxon>Bacteroidales</taxon>
        <taxon>Muribaculaceae</taxon>
        <taxon>Heminiphilus</taxon>
    </lineage>
</organism>
<dbReference type="Gene3D" id="2.40.128.280">
    <property type="match status" value="1"/>
</dbReference>
<gene>
    <name evidence="2" type="ORF">AAK873_05310</name>
</gene>
<name>A0ABV4CWX2_9BACT</name>
<keyword evidence="3" id="KW-1185">Reference proteome</keyword>
<reference evidence="2 3" key="1">
    <citation type="submission" date="2024-03" db="EMBL/GenBank/DDBJ databases">
        <title>Mouse gut bacterial collection (mGBC) of GemPharmatech.</title>
        <authorList>
            <person name="He Y."/>
            <person name="Dong L."/>
            <person name="Wu D."/>
            <person name="Gao X."/>
            <person name="Lin Z."/>
        </authorList>
    </citation>
    <scope>NUCLEOTIDE SEQUENCE [LARGE SCALE GENOMIC DNA]</scope>
    <source>
        <strain evidence="2 3">54-13</strain>
    </source>
</reference>
<dbReference type="InterPro" id="IPR024311">
    <property type="entry name" value="Lipocalin-like"/>
</dbReference>
<dbReference type="PROSITE" id="PS51257">
    <property type="entry name" value="PROKAR_LIPOPROTEIN"/>
    <property type="match status" value="1"/>
</dbReference>
<dbReference type="Pfam" id="PF16585">
    <property type="entry name" value="Lipocalin_8"/>
    <property type="match status" value="1"/>
</dbReference>
<dbReference type="Proteomes" id="UP001565200">
    <property type="component" value="Unassembled WGS sequence"/>
</dbReference>
<protein>
    <submittedName>
        <fullName evidence="2">Lipocalin-like domain-containing protein</fullName>
    </submittedName>
</protein>
<comment type="caution">
    <text evidence="2">The sequence shown here is derived from an EMBL/GenBank/DDBJ whole genome shotgun (WGS) entry which is preliminary data.</text>
</comment>
<feature type="domain" description="Lipocalin-like" evidence="1">
    <location>
        <begin position="19"/>
        <end position="132"/>
    </location>
</feature>
<evidence type="ECO:0000313" key="3">
    <source>
        <dbReference type="Proteomes" id="UP001565200"/>
    </source>
</evidence>
<evidence type="ECO:0000313" key="2">
    <source>
        <dbReference type="EMBL" id="MEY8245035.1"/>
    </source>
</evidence>
<accession>A0ABV4CWX2</accession>
<proteinExistence type="predicted"/>
<dbReference type="EMBL" id="JBCLPP010000011">
    <property type="protein sequence ID" value="MEY8245035.1"/>
    <property type="molecule type" value="Genomic_DNA"/>
</dbReference>
<evidence type="ECO:0000259" key="1">
    <source>
        <dbReference type="Pfam" id="PF16585"/>
    </source>
</evidence>
<sequence>MKYLNRYTVFAVFLTAIVLMTGCRKRSINGDLDGQWQIMKITLADGTVENPEQYYYCLYLHTVNLTNVKGAMITGNMEYGGNTLTLKFPTNEASSMLRWGIDAKETTFEVKHLSHSGMTLHSDYATIEFRKF</sequence>
<dbReference type="RefSeq" id="WP_369863299.1">
    <property type="nucleotide sequence ID" value="NZ_JBCLPP010000011.1"/>
</dbReference>